<dbReference type="Proteomes" id="UP000789396">
    <property type="component" value="Unassembled WGS sequence"/>
</dbReference>
<evidence type="ECO:0000256" key="1">
    <source>
        <dbReference type="SAM" id="MobiDB-lite"/>
    </source>
</evidence>
<sequence>MSQANTKYLEIRKRALRDFEKALEFSLKKFNDIQKKDKHIAMAMNQLRSSFERTINSLNDHFSDYESPLNVIRADVEYVESVSVENEVGSSRSSETLAMLNESLAISNNVEVGTSSGSSKAEQNNKTKGKGKKRQGLLNETPTKNMREDLPKIPIIYDLLFGRIATGYHSNNESWEILEYLEDIVYEPKHIEMGVKSIATNKSLAAYSLVLGLHKLNQMKFLAVNKRIADAFEAYFGAYYLVYGELLTCIYLDSLMTPLLDLILEGTKSSKFDIKYLYEIASQYFSMMDLRLQN</sequence>
<dbReference type="Gene3D" id="1.10.1520.10">
    <property type="entry name" value="Ribonuclease III domain"/>
    <property type="match status" value="1"/>
</dbReference>
<organism evidence="2 3">
    <name type="scientific">Racocetra fulgida</name>
    <dbReference type="NCBI Taxonomy" id="60492"/>
    <lineage>
        <taxon>Eukaryota</taxon>
        <taxon>Fungi</taxon>
        <taxon>Fungi incertae sedis</taxon>
        <taxon>Mucoromycota</taxon>
        <taxon>Glomeromycotina</taxon>
        <taxon>Glomeromycetes</taxon>
        <taxon>Diversisporales</taxon>
        <taxon>Gigasporaceae</taxon>
        <taxon>Racocetra</taxon>
    </lineage>
</organism>
<dbReference type="GO" id="GO:0006396">
    <property type="term" value="P:RNA processing"/>
    <property type="evidence" value="ECO:0007669"/>
    <property type="project" value="InterPro"/>
</dbReference>
<accession>A0A9N9HEU3</accession>
<keyword evidence="3" id="KW-1185">Reference proteome</keyword>
<dbReference type="AlphaFoldDB" id="A0A9N9HEU3"/>
<evidence type="ECO:0000313" key="3">
    <source>
        <dbReference type="Proteomes" id="UP000789396"/>
    </source>
</evidence>
<comment type="caution">
    <text evidence="2">The sequence shown here is derived from an EMBL/GenBank/DDBJ whole genome shotgun (WGS) entry which is preliminary data.</text>
</comment>
<gene>
    <name evidence="2" type="ORF">RFULGI_LOCUS9703</name>
</gene>
<protein>
    <submittedName>
        <fullName evidence="2">16101_t:CDS:1</fullName>
    </submittedName>
</protein>
<feature type="compositionally biased region" description="Polar residues" evidence="1">
    <location>
        <begin position="111"/>
        <end position="126"/>
    </location>
</feature>
<name>A0A9N9HEU3_9GLOM</name>
<reference evidence="2" key="1">
    <citation type="submission" date="2021-06" db="EMBL/GenBank/DDBJ databases">
        <authorList>
            <person name="Kallberg Y."/>
            <person name="Tangrot J."/>
            <person name="Rosling A."/>
        </authorList>
    </citation>
    <scope>NUCLEOTIDE SEQUENCE</scope>
    <source>
        <strain evidence="2">IN212</strain>
    </source>
</reference>
<dbReference type="SUPFAM" id="SSF69065">
    <property type="entry name" value="RNase III domain-like"/>
    <property type="match status" value="1"/>
</dbReference>
<dbReference type="GO" id="GO:0004525">
    <property type="term" value="F:ribonuclease III activity"/>
    <property type="evidence" value="ECO:0007669"/>
    <property type="project" value="InterPro"/>
</dbReference>
<evidence type="ECO:0000313" key="2">
    <source>
        <dbReference type="EMBL" id="CAG8683299.1"/>
    </source>
</evidence>
<proteinExistence type="predicted"/>
<feature type="region of interest" description="Disordered" evidence="1">
    <location>
        <begin position="111"/>
        <end position="145"/>
    </location>
</feature>
<dbReference type="InterPro" id="IPR036389">
    <property type="entry name" value="RNase_III_sf"/>
</dbReference>
<dbReference type="EMBL" id="CAJVPZ010017929">
    <property type="protein sequence ID" value="CAG8683299.1"/>
    <property type="molecule type" value="Genomic_DNA"/>
</dbReference>
<dbReference type="OrthoDB" id="2387250at2759"/>